<evidence type="ECO:0000313" key="2">
    <source>
        <dbReference type="Proteomes" id="UP000229307"/>
    </source>
</evidence>
<reference evidence="2" key="1">
    <citation type="submission" date="2017-09" db="EMBL/GenBank/DDBJ databases">
        <title>Depth-based differentiation of microbial function through sediment-hosted aquifers and enrichment of novel symbionts in the deep terrestrial subsurface.</title>
        <authorList>
            <person name="Probst A.J."/>
            <person name="Ladd B."/>
            <person name="Jarett J.K."/>
            <person name="Geller-Mcgrath D.E."/>
            <person name="Sieber C.M.K."/>
            <person name="Emerson J.B."/>
            <person name="Anantharaman K."/>
            <person name="Thomas B.C."/>
            <person name="Malmstrom R."/>
            <person name="Stieglmeier M."/>
            <person name="Klingl A."/>
            <person name="Woyke T."/>
            <person name="Ryan C.M."/>
            <person name="Banfield J.F."/>
        </authorList>
    </citation>
    <scope>NUCLEOTIDE SEQUENCE [LARGE SCALE GENOMIC DNA]</scope>
</reference>
<organism evidence="1 2">
    <name type="scientific">Candidatus Desantisbacteria bacterium CG_4_10_14_0_8_um_filter_48_22</name>
    <dbReference type="NCBI Taxonomy" id="1974543"/>
    <lineage>
        <taxon>Bacteria</taxon>
        <taxon>Candidatus Desantisiibacteriota</taxon>
    </lineage>
</organism>
<dbReference type="EMBL" id="PFMR01000093">
    <property type="protein sequence ID" value="PIZ17682.1"/>
    <property type="molecule type" value="Genomic_DNA"/>
</dbReference>
<accession>A0A2M7SDT9</accession>
<sequence>MATKKFDPIEKYMSAEDFVDYCETNKVWASLDILGKYEEAGLLHPIYRLIYPEDYIKANLQNRFPNQQVEVPPPEWAKELNRRIDIFKMPMEKECYVMAINDGYPLDWLAARGTPDLLRPSKNNFIPWDNYKVNFEINGNNISETRARYFYAPWQIFALDELNRNNSFSINLAISRQINQRLLKREIQNSKVLDYLDIFQSLAEYIMIDRVLYNYYSQKGVSQIPEEKSIKEKEVYRIYKKHTREEWLNLVREMMALYSKYTKLEKKKLSEELKIYLKNAVEFLLIINKAPSDNISEEYEKICEEVEGISHKSRGASMINGILIDTELEKILPNNEKELKQHIKLYFPIYMKELGLTDKDFTEEISNKIAEELLSGYSAMAFEIMNIQKLLYHGELFWEENILSRLRSSTLSIEGIGKEWFLVNGLLNDLFKKAFGKDSLEKYNYENLRSVVCNSCNVKDFNEYYEKLVKILAFNIKDNSYCGKHLLIVHLTRNYMGHYSKIDDLFF</sequence>
<comment type="caution">
    <text evidence="1">The sequence shown here is derived from an EMBL/GenBank/DDBJ whole genome shotgun (WGS) entry which is preliminary data.</text>
</comment>
<gene>
    <name evidence="1" type="ORF">COY52_03350</name>
</gene>
<name>A0A2M7SDT9_9BACT</name>
<dbReference type="AlphaFoldDB" id="A0A2M7SDT9"/>
<dbReference type="Proteomes" id="UP000229307">
    <property type="component" value="Unassembled WGS sequence"/>
</dbReference>
<protein>
    <submittedName>
        <fullName evidence="1">Uncharacterized protein</fullName>
    </submittedName>
</protein>
<evidence type="ECO:0000313" key="1">
    <source>
        <dbReference type="EMBL" id="PIZ17682.1"/>
    </source>
</evidence>
<proteinExistence type="predicted"/>